<feature type="signal peptide" evidence="1">
    <location>
        <begin position="1"/>
        <end position="20"/>
    </location>
</feature>
<name>A0A5C6B1J3_9BACT</name>
<keyword evidence="3" id="KW-1185">Reference proteome</keyword>
<protein>
    <submittedName>
        <fullName evidence="2">Alpha/beta hydrolase family protein</fullName>
    </submittedName>
</protein>
<dbReference type="InterPro" id="IPR029058">
    <property type="entry name" value="AB_hydrolase_fold"/>
</dbReference>
<gene>
    <name evidence="2" type="ORF">Pla52n_14730</name>
</gene>
<dbReference type="GO" id="GO:0016787">
    <property type="term" value="F:hydrolase activity"/>
    <property type="evidence" value="ECO:0007669"/>
    <property type="project" value="UniProtKB-KW"/>
</dbReference>
<accession>A0A5C6B1J3</accession>
<feature type="chain" id="PRO_5023100872" evidence="1">
    <location>
        <begin position="21"/>
        <end position="283"/>
    </location>
</feature>
<evidence type="ECO:0000256" key="1">
    <source>
        <dbReference type="SAM" id="SignalP"/>
    </source>
</evidence>
<dbReference type="EMBL" id="SJPN01000002">
    <property type="protein sequence ID" value="TWU05758.1"/>
    <property type="molecule type" value="Genomic_DNA"/>
</dbReference>
<evidence type="ECO:0000313" key="3">
    <source>
        <dbReference type="Proteomes" id="UP000320176"/>
    </source>
</evidence>
<dbReference type="RefSeq" id="WP_231741816.1">
    <property type="nucleotide sequence ID" value="NZ_CP151726.1"/>
</dbReference>
<keyword evidence="1" id="KW-0732">Signal</keyword>
<proteinExistence type="predicted"/>
<reference evidence="2 3" key="1">
    <citation type="submission" date="2019-02" db="EMBL/GenBank/DDBJ databases">
        <title>Deep-cultivation of Planctomycetes and their phenomic and genomic characterization uncovers novel biology.</title>
        <authorList>
            <person name="Wiegand S."/>
            <person name="Jogler M."/>
            <person name="Boedeker C."/>
            <person name="Pinto D."/>
            <person name="Vollmers J."/>
            <person name="Rivas-Marin E."/>
            <person name="Kohn T."/>
            <person name="Peeters S.H."/>
            <person name="Heuer A."/>
            <person name="Rast P."/>
            <person name="Oberbeckmann S."/>
            <person name="Bunk B."/>
            <person name="Jeske O."/>
            <person name="Meyerdierks A."/>
            <person name="Storesund J.E."/>
            <person name="Kallscheuer N."/>
            <person name="Luecker S."/>
            <person name="Lage O.M."/>
            <person name="Pohl T."/>
            <person name="Merkel B.J."/>
            <person name="Hornburger P."/>
            <person name="Mueller R.-W."/>
            <person name="Bruemmer F."/>
            <person name="Labrenz M."/>
            <person name="Spormann A.M."/>
            <person name="Op Den Camp H."/>
            <person name="Overmann J."/>
            <person name="Amann R."/>
            <person name="Jetten M.S.M."/>
            <person name="Mascher T."/>
            <person name="Medema M.H."/>
            <person name="Devos D.P."/>
            <person name="Kaster A.-K."/>
            <person name="Ovreas L."/>
            <person name="Rohde M."/>
            <person name="Galperin M.Y."/>
            <person name="Jogler C."/>
        </authorList>
    </citation>
    <scope>NUCLEOTIDE SEQUENCE [LARGE SCALE GENOMIC DNA]</scope>
    <source>
        <strain evidence="2 3">Pla52n</strain>
    </source>
</reference>
<dbReference type="SUPFAM" id="SSF53474">
    <property type="entry name" value="alpha/beta-Hydrolases"/>
    <property type="match status" value="1"/>
</dbReference>
<dbReference type="Proteomes" id="UP000320176">
    <property type="component" value="Unassembled WGS sequence"/>
</dbReference>
<dbReference type="Gene3D" id="3.40.50.1820">
    <property type="entry name" value="alpha/beta hydrolase"/>
    <property type="match status" value="1"/>
</dbReference>
<dbReference type="AlphaFoldDB" id="A0A5C6B1J3"/>
<sequence length="283" mass="31140" precursor="true">MLRLLHTVVITGCLCMTVIAQDKAADLAATMGRHVTDVKTESFHEFKMLVGEFDGVTCRIVQPMTAAPGNPWVWRARFWGHQPAFDLAMLRRGWHVAYCDVADLFGSDQAVRRWNDFYKLTTQMGLSDKPLLEGMSRGGLIVMRWASANPTKVSGIYVDNAVMDFRSWPGGKGTGPGAAPSWQKCLAAYGMTDAQSETYDSGPLDRLEPLAKAGVPIYALINEADEVVPPAENGDILVQRYQKLGGKITQHRRPGLGHHPHGLTDPTPIVNFALESFSITSDR</sequence>
<comment type="caution">
    <text evidence="2">The sequence shown here is derived from an EMBL/GenBank/DDBJ whole genome shotgun (WGS) entry which is preliminary data.</text>
</comment>
<organism evidence="2 3">
    <name type="scientific">Stieleria varia</name>
    <dbReference type="NCBI Taxonomy" id="2528005"/>
    <lineage>
        <taxon>Bacteria</taxon>
        <taxon>Pseudomonadati</taxon>
        <taxon>Planctomycetota</taxon>
        <taxon>Planctomycetia</taxon>
        <taxon>Pirellulales</taxon>
        <taxon>Pirellulaceae</taxon>
        <taxon>Stieleria</taxon>
    </lineage>
</organism>
<evidence type="ECO:0000313" key="2">
    <source>
        <dbReference type="EMBL" id="TWU05758.1"/>
    </source>
</evidence>
<keyword evidence="2" id="KW-0378">Hydrolase</keyword>